<feature type="compositionally biased region" description="Polar residues" evidence="1">
    <location>
        <begin position="402"/>
        <end position="413"/>
    </location>
</feature>
<dbReference type="STRING" id="1071383.J7S682"/>
<dbReference type="InterPro" id="IPR008984">
    <property type="entry name" value="SMAD_FHA_dom_sf"/>
</dbReference>
<keyword evidence="4" id="KW-1185">Reference proteome</keyword>
<feature type="region of interest" description="Disordered" evidence="1">
    <location>
        <begin position="703"/>
        <end position="769"/>
    </location>
</feature>
<accession>J7S682</accession>
<feature type="compositionally biased region" description="Basic and acidic residues" evidence="1">
    <location>
        <begin position="389"/>
        <end position="398"/>
    </location>
</feature>
<feature type="region of interest" description="Disordered" evidence="1">
    <location>
        <begin position="471"/>
        <end position="554"/>
    </location>
</feature>
<reference evidence="3 4" key="1">
    <citation type="journal article" date="2011" name="Proc. Natl. Acad. Sci. U.S.A.">
        <title>Evolutionary erosion of yeast sex chromosomes by mating-type switching accidents.</title>
        <authorList>
            <person name="Gordon J.L."/>
            <person name="Armisen D."/>
            <person name="Proux-Wera E."/>
            <person name="Oheigeartaigh S.S."/>
            <person name="Byrne K.P."/>
            <person name="Wolfe K.H."/>
        </authorList>
    </citation>
    <scope>NUCLEOTIDE SEQUENCE [LARGE SCALE GENOMIC DNA]</scope>
    <source>
        <strain evidence="4">ATCC MYA-139 / BCRC 22969 / CBS 8797 / CCRC 22969 / KCTC 17520 / NBRC 10181 / NCYC 3082</strain>
    </source>
</reference>
<protein>
    <recommendedName>
        <fullName evidence="2">FHA domain-containing protein</fullName>
    </recommendedName>
</protein>
<gene>
    <name evidence="3" type="primary">KNAG0C04900</name>
    <name evidence="3" type="ordered locus">KNAG_0C04900</name>
</gene>
<feature type="region of interest" description="Disordered" evidence="1">
    <location>
        <begin position="431"/>
        <end position="456"/>
    </location>
</feature>
<dbReference type="GeneID" id="34525271"/>
<feature type="compositionally biased region" description="Acidic residues" evidence="1">
    <location>
        <begin position="492"/>
        <end position="505"/>
    </location>
</feature>
<sequence>MWILRYSYESEDHGTVYVSCCLQRSRNYSIGRSSKTNALVIKNDKSISRQHISFQWVSHDYVDIVNDGKLTYINDAFLKPKETTRISISASKETNIKVGSAPVIVNLVWEDVFIDMTPISDTGQSLKLIGIYPAGSTHGVNIEDAMKTLCIKIKEIKWPHQLIALIRGANRLYKADLVDLMAQQLVDSNENISSFDEIWNRTVDSGQYKEYPNFKVDRNSFRDFTIIYFDNNDSDISGVRSCVEFCGGTLLSFVNNESFEKYASTNETLHNVLLLRSERFQVSHPVYEILNKIDICSTGSFFKAVTENNVSTLVHRELFLRRYTDITQKEMRRPKEPVEDTAVPLKKRRLNRRKVQPLNPLEFFAGGDTATTTKQSSDDGLAATKAVDETEVSDKMHGSGDVLSNSTNNNQDTVATQGKISPILEMNALSAEVPKGDESSHVVEPDRTYEKDDCLPDNLEVNGMMKEPEPVIEKTRQSSINESLRTPKEPVAEMEDELEEVDEVDEPTHLKASREASKIVGPESLAPSRDTEVLRPRPAKPRNSSSLVETIQSVKDNETRRLQCTLTPVDPSELTDEAIADFSNMAIVEPTVNIVRKKPAMVTESSIRSDRPNFKKFMKVWPKARKGNDSLRNNAYLITRDYVPMKAYNRNEPKVFDEFENVTKAGILPDIIEPPIQPSQSLNHDTPPLLDDKAVSENELFVAEDSDEDEIPAEHARYTDTLPKEAARPRRRLLTTEEQADNSTTHLTSSGDESDSDDQGPRFKFSRRS</sequence>
<dbReference type="Pfam" id="PF00498">
    <property type="entry name" value="FHA"/>
    <property type="match status" value="1"/>
</dbReference>
<feature type="region of interest" description="Disordered" evidence="1">
    <location>
        <begin position="389"/>
        <end position="413"/>
    </location>
</feature>
<feature type="compositionally biased region" description="Polar residues" evidence="1">
    <location>
        <begin position="542"/>
        <end position="554"/>
    </location>
</feature>
<feature type="region of interest" description="Disordered" evidence="1">
    <location>
        <begin position="672"/>
        <end position="691"/>
    </location>
</feature>
<evidence type="ECO:0000259" key="2">
    <source>
        <dbReference type="Pfam" id="PF00498"/>
    </source>
</evidence>
<dbReference type="Proteomes" id="UP000006310">
    <property type="component" value="Chromosome 3"/>
</dbReference>
<dbReference type="InterPro" id="IPR000253">
    <property type="entry name" value="FHA_dom"/>
</dbReference>
<reference evidence="4" key="2">
    <citation type="submission" date="2012-08" db="EMBL/GenBank/DDBJ databases">
        <title>Genome sequence of Kazachstania naganishii.</title>
        <authorList>
            <person name="Gordon J.L."/>
            <person name="Armisen D."/>
            <person name="Proux-Wera E."/>
            <person name="OhEigeartaigh S.S."/>
            <person name="Byrne K.P."/>
            <person name="Wolfe K.H."/>
        </authorList>
    </citation>
    <scope>NUCLEOTIDE SEQUENCE [LARGE SCALE GENOMIC DNA]</scope>
    <source>
        <strain evidence="4">ATCC MYA-139 / BCRC 22969 / CBS 8797 / CCRC 22969 / KCTC 17520 / NBRC 10181 / NCYC 3082</strain>
    </source>
</reference>
<name>J7S682_HUIN7</name>
<proteinExistence type="predicted"/>
<dbReference type="AlphaFoldDB" id="J7S682"/>
<dbReference type="HOGENOM" id="CLU_017587_0_0_1"/>
<dbReference type="EMBL" id="HE978316">
    <property type="protein sequence ID" value="CCK69591.1"/>
    <property type="molecule type" value="Genomic_DNA"/>
</dbReference>
<feature type="compositionally biased region" description="Basic and acidic residues" evidence="1">
    <location>
        <begin position="506"/>
        <end position="517"/>
    </location>
</feature>
<feature type="compositionally biased region" description="Basic and acidic residues" evidence="1">
    <location>
        <begin position="434"/>
        <end position="454"/>
    </location>
</feature>
<evidence type="ECO:0000256" key="1">
    <source>
        <dbReference type="SAM" id="MobiDB-lite"/>
    </source>
</evidence>
<dbReference type="OMA" id="MWILRYQ"/>
<dbReference type="Gene3D" id="2.60.200.20">
    <property type="match status" value="1"/>
</dbReference>
<dbReference type="OrthoDB" id="3981072at2759"/>
<evidence type="ECO:0000313" key="4">
    <source>
        <dbReference type="Proteomes" id="UP000006310"/>
    </source>
</evidence>
<organism evidence="3 4">
    <name type="scientific">Huiozyma naganishii (strain ATCC MYA-139 / BCRC 22969 / CBS 8797 / KCTC 17520 / NBRC 10181 / NCYC 3082 / Yp74L-3)</name>
    <name type="common">Yeast</name>
    <name type="synonym">Kazachstania naganishii</name>
    <dbReference type="NCBI Taxonomy" id="1071383"/>
    <lineage>
        <taxon>Eukaryota</taxon>
        <taxon>Fungi</taxon>
        <taxon>Dikarya</taxon>
        <taxon>Ascomycota</taxon>
        <taxon>Saccharomycotina</taxon>
        <taxon>Saccharomycetes</taxon>
        <taxon>Saccharomycetales</taxon>
        <taxon>Saccharomycetaceae</taxon>
        <taxon>Huiozyma</taxon>
    </lineage>
</organism>
<dbReference type="RefSeq" id="XP_022463837.1">
    <property type="nucleotide sequence ID" value="XM_022607219.1"/>
</dbReference>
<feature type="compositionally biased region" description="Basic and acidic residues" evidence="1">
    <location>
        <begin position="712"/>
        <end position="728"/>
    </location>
</feature>
<dbReference type="eggNOG" id="ENOG502QU0B">
    <property type="taxonomic scope" value="Eukaryota"/>
</dbReference>
<dbReference type="KEGG" id="kng:KNAG_0C04900"/>
<feature type="domain" description="FHA" evidence="2">
    <location>
        <begin position="28"/>
        <end position="86"/>
    </location>
</feature>
<dbReference type="SUPFAM" id="SSF49879">
    <property type="entry name" value="SMAD/FHA domain"/>
    <property type="match status" value="1"/>
</dbReference>
<evidence type="ECO:0000313" key="3">
    <source>
        <dbReference type="EMBL" id="CCK69591.1"/>
    </source>
</evidence>